<accession>A0AAV5JE03</accession>
<feature type="signal peptide" evidence="1">
    <location>
        <begin position="1"/>
        <end position="23"/>
    </location>
</feature>
<comment type="caution">
    <text evidence="2">The sequence shown here is derived from an EMBL/GenBank/DDBJ whole genome shotgun (WGS) entry which is preliminary data.</text>
</comment>
<protein>
    <submittedName>
        <fullName evidence="2">Uncharacterized protein</fullName>
    </submittedName>
</protein>
<keyword evidence="3" id="KW-1185">Reference proteome</keyword>
<evidence type="ECO:0000313" key="3">
    <source>
        <dbReference type="Proteomes" id="UP001054252"/>
    </source>
</evidence>
<dbReference type="AlphaFoldDB" id="A0AAV5JE03"/>
<evidence type="ECO:0000313" key="2">
    <source>
        <dbReference type="EMBL" id="GKV09767.1"/>
    </source>
</evidence>
<keyword evidence="1" id="KW-0732">Signal</keyword>
<dbReference type="EMBL" id="BPVZ01000031">
    <property type="protein sequence ID" value="GKV09767.1"/>
    <property type="molecule type" value="Genomic_DNA"/>
</dbReference>
<evidence type="ECO:0000256" key="1">
    <source>
        <dbReference type="SAM" id="SignalP"/>
    </source>
</evidence>
<reference evidence="2 3" key="1">
    <citation type="journal article" date="2021" name="Commun. Biol.">
        <title>The genome of Shorea leprosula (Dipterocarpaceae) highlights the ecological relevance of drought in aseasonal tropical rainforests.</title>
        <authorList>
            <person name="Ng K.K.S."/>
            <person name="Kobayashi M.J."/>
            <person name="Fawcett J.A."/>
            <person name="Hatakeyama M."/>
            <person name="Paape T."/>
            <person name="Ng C.H."/>
            <person name="Ang C.C."/>
            <person name="Tnah L.H."/>
            <person name="Lee C.T."/>
            <person name="Nishiyama T."/>
            <person name="Sese J."/>
            <person name="O'Brien M.J."/>
            <person name="Copetti D."/>
            <person name="Mohd Noor M.I."/>
            <person name="Ong R.C."/>
            <person name="Putra M."/>
            <person name="Sireger I.Z."/>
            <person name="Indrioko S."/>
            <person name="Kosugi Y."/>
            <person name="Izuno A."/>
            <person name="Isagi Y."/>
            <person name="Lee S.L."/>
            <person name="Shimizu K.K."/>
        </authorList>
    </citation>
    <scope>NUCLEOTIDE SEQUENCE [LARGE SCALE GENOMIC DNA]</scope>
    <source>
        <strain evidence="2">214</strain>
    </source>
</reference>
<feature type="chain" id="PRO_5043517775" evidence="1">
    <location>
        <begin position="24"/>
        <end position="49"/>
    </location>
</feature>
<gene>
    <name evidence="2" type="ORF">SLEP1_g21216</name>
</gene>
<name>A0AAV5JE03_9ROSI</name>
<organism evidence="2 3">
    <name type="scientific">Rubroshorea leprosula</name>
    <dbReference type="NCBI Taxonomy" id="152421"/>
    <lineage>
        <taxon>Eukaryota</taxon>
        <taxon>Viridiplantae</taxon>
        <taxon>Streptophyta</taxon>
        <taxon>Embryophyta</taxon>
        <taxon>Tracheophyta</taxon>
        <taxon>Spermatophyta</taxon>
        <taxon>Magnoliopsida</taxon>
        <taxon>eudicotyledons</taxon>
        <taxon>Gunneridae</taxon>
        <taxon>Pentapetalae</taxon>
        <taxon>rosids</taxon>
        <taxon>malvids</taxon>
        <taxon>Malvales</taxon>
        <taxon>Dipterocarpaceae</taxon>
        <taxon>Rubroshorea</taxon>
    </lineage>
</organism>
<sequence length="49" mass="5533">MNMSSMWLLLQYCLLGLIGLVEAFTTISKQSSFIPSSQEPCQVLLFLFC</sequence>
<proteinExistence type="predicted"/>
<dbReference type="Proteomes" id="UP001054252">
    <property type="component" value="Unassembled WGS sequence"/>
</dbReference>